<dbReference type="VEuPathDB" id="VectorBase:AALB006660"/>
<dbReference type="GeneID" id="118457320"/>
<protein>
    <submittedName>
        <fullName evidence="2">Uncharacterized protein</fullName>
    </submittedName>
</protein>
<name>A0A182FJG5_ANOAL</name>
<keyword evidence="3" id="KW-1185">Reference proteome</keyword>
<organism evidence="2 3">
    <name type="scientific">Anopheles albimanus</name>
    <name type="common">New world malaria mosquito</name>
    <dbReference type="NCBI Taxonomy" id="7167"/>
    <lineage>
        <taxon>Eukaryota</taxon>
        <taxon>Metazoa</taxon>
        <taxon>Ecdysozoa</taxon>
        <taxon>Arthropoda</taxon>
        <taxon>Hexapoda</taxon>
        <taxon>Insecta</taxon>
        <taxon>Pterygota</taxon>
        <taxon>Neoptera</taxon>
        <taxon>Endopterygota</taxon>
        <taxon>Diptera</taxon>
        <taxon>Nematocera</taxon>
        <taxon>Culicoidea</taxon>
        <taxon>Culicidae</taxon>
        <taxon>Anophelinae</taxon>
        <taxon>Anopheles</taxon>
    </lineage>
</organism>
<sequence>MLSSVWASLGKEQGLARALKQTMDEAATRSSSGQRRKPIPLKPPRRKNQQQQVTQSQRRPIVSTSSSLVYPLKATLSMTTTTSQDMMGIAKKIRKEHEHCDEQCAEEIITKAFQFLTRPKRSRDMTASEILEYYLERRQRAQLEQQSAVERALDKNTSNSSFTSTLTYLSNLDTTGHDGIDESKTRRPSQLFTAEEDHQHLVTKKTAPKRFGDFRLYPDSKTIEMIEQPYAEVDGTAKCFQHKQKQHEQKLLHHYQEAITVAGRPVRKSMEDVSLHVQQHIFEPTVVPKQPQKITTPIVTSTTTGYERVHRWHNMWRKLKRICLPHRSRHQKNQPTVAEQPLTDQQAACNTYSNNNLHQRTELNSELGSRFDSHRRSMKKRTKSQYRATRNCRAI</sequence>
<accession>A0A182FJG5</accession>
<feature type="compositionally biased region" description="Basic residues" evidence="1">
    <location>
        <begin position="34"/>
        <end position="48"/>
    </location>
</feature>
<feature type="compositionally biased region" description="Low complexity" evidence="1">
    <location>
        <begin position="49"/>
        <end position="59"/>
    </location>
</feature>
<evidence type="ECO:0000313" key="3">
    <source>
        <dbReference type="Proteomes" id="UP000069272"/>
    </source>
</evidence>
<dbReference type="RefSeq" id="XP_035774722.1">
    <property type="nucleotide sequence ID" value="XM_035918829.1"/>
</dbReference>
<feature type="region of interest" description="Disordered" evidence="1">
    <location>
        <begin position="17"/>
        <end position="64"/>
    </location>
</feature>
<dbReference type="Proteomes" id="UP000069272">
    <property type="component" value="Chromosome X"/>
</dbReference>
<feature type="region of interest" description="Disordered" evidence="1">
    <location>
        <begin position="370"/>
        <end position="395"/>
    </location>
</feature>
<dbReference type="VEuPathDB" id="VectorBase:AALB20_031715"/>
<evidence type="ECO:0000313" key="2">
    <source>
        <dbReference type="EnsemblMetazoa" id="AALB006660-PA"/>
    </source>
</evidence>
<evidence type="ECO:0000256" key="1">
    <source>
        <dbReference type="SAM" id="MobiDB-lite"/>
    </source>
</evidence>
<reference evidence="2" key="2">
    <citation type="submission" date="2022-08" db="UniProtKB">
        <authorList>
            <consortium name="EnsemblMetazoa"/>
        </authorList>
    </citation>
    <scope>IDENTIFICATION</scope>
    <source>
        <strain evidence="2">STECLA/ALBI9_A</strain>
    </source>
</reference>
<dbReference type="AlphaFoldDB" id="A0A182FJG5"/>
<reference evidence="2 3" key="1">
    <citation type="journal article" date="2017" name="G3 (Bethesda)">
        <title>The Physical Genome Mapping of Anopheles albimanus Corrected Scaffold Misassemblies and Identified Interarm Rearrangements in Genus Anopheles.</title>
        <authorList>
            <person name="Artemov G.N."/>
            <person name="Peery A.N."/>
            <person name="Jiang X."/>
            <person name="Tu Z."/>
            <person name="Stegniy V.N."/>
            <person name="Sharakhova M.V."/>
            <person name="Sharakhov I.V."/>
        </authorList>
    </citation>
    <scope>NUCLEOTIDE SEQUENCE [LARGE SCALE GENOMIC DNA]</scope>
    <source>
        <strain evidence="2 3">ALBI9_A</strain>
    </source>
</reference>
<dbReference type="EnsemblMetazoa" id="AALB006660-RA">
    <property type="protein sequence ID" value="AALB006660-PA"/>
    <property type="gene ID" value="AALB006660"/>
</dbReference>
<proteinExistence type="predicted"/>